<proteinExistence type="predicted"/>
<dbReference type="PANTHER" id="PTHR35564:SF4">
    <property type="entry name" value="CYTOPLASMIC PROTEIN"/>
    <property type="match status" value="1"/>
</dbReference>
<name>E5Y1J0_BILW3</name>
<protein>
    <submittedName>
        <fullName evidence="1">Type VI secretion protein</fullName>
    </submittedName>
</protein>
<evidence type="ECO:0000313" key="1">
    <source>
        <dbReference type="EMBL" id="EFV46134.2"/>
    </source>
</evidence>
<gene>
    <name evidence="1" type="ORF">HMPREF0179_00049</name>
</gene>
<dbReference type="Proteomes" id="UP000006034">
    <property type="component" value="Unassembled WGS sequence"/>
</dbReference>
<organism evidence="1 2">
    <name type="scientific">Bilophila wadsworthia (strain 3_1_6)</name>
    <dbReference type="NCBI Taxonomy" id="563192"/>
    <lineage>
        <taxon>Bacteria</taxon>
        <taxon>Pseudomonadati</taxon>
        <taxon>Thermodesulfobacteriota</taxon>
        <taxon>Desulfovibrionia</taxon>
        <taxon>Desulfovibrionales</taxon>
        <taxon>Desulfovibrionaceae</taxon>
        <taxon>Bilophila</taxon>
    </lineage>
</organism>
<sequence>MASAIRRASADLDGDALSRFRSAPWRFDVWQAGAILEAWKGRMDWGVPASDSIPAGVVRGVAFPEGGAPRLDVNLLGLAGMDGPLPPHVALLVRERMRAGDPAFQEFLDLFHNRILHLWRDMASSLCPELRADGLPEDHPFAAFLEAVSGLPNTGERARDVPMPGPVAGRGDVPAALFRSCAAVWARQPRSAAGLEKLVKAAFGVEARVEPFHGAWVDLPEEDLTRLGGRDAGNARLGSTALLGSRVFDASAGIILRLGPLTEAQRRMFLPPPAGTCRADLLALVRWYLGDVGCEVILNNFTRSG</sequence>
<reference evidence="1 2" key="2">
    <citation type="submission" date="2013-04" db="EMBL/GenBank/DDBJ databases">
        <title>The Genome Sequence of Bilophila wadsworthia 3_1_6.</title>
        <authorList>
            <consortium name="The Broad Institute Genomics Platform"/>
            <person name="Earl A."/>
            <person name="Ward D."/>
            <person name="Feldgarden M."/>
            <person name="Gevers D."/>
            <person name="Sibley C."/>
            <person name="Strauss J."/>
            <person name="Allen-Vercoe E."/>
            <person name="Walker B."/>
            <person name="Young S."/>
            <person name="Zeng Q."/>
            <person name="Gargeya S."/>
            <person name="Fitzgerald M."/>
            <person name="Haas B."/>
            <person name="Abouelleil A."/>
            <person name="Allen A.W."/>
            <person name="Alvarado L."/>
            <person name="Arachchi H.M."/>
            <person name="Berlin A.M."/>
            <person name="Chapman S.B."/>
            <person name="Gainer-Dewar J."/>
            <person name="Goldberg J."/>
            <person name="Griggs A."/>
            <person name="Gujja S."/>
            <person name="Hansen M."/>
            <person name="Howarth C."/>
            <person name="Imamovic A."/>
            <person name="Ireland A."/>
            <person name="Larimer J."/>
            <person name="McCowan C."/>
            <person name="Murphy C."/>
            <person name="Pearson M."/>
            <person name="Poon T.W."/>
            <person name="Priest M."/>
            <person name="Roberts A."/>
            <person name="Saif S."/>
            <person name="Shea T."/>
            <person name="Sisk P."/>
            <person name="Sykes S."/>
            <person name="Wortman J."/>
            <person name="Nusbaum C."/>
            <person name="Birren B."/>
        </authorList>
    </citation>
    <scope>NUCLEOTIDE SEQUENCE [LARGE SCALE GENOMIC DNA]</scope>
    <source>
        <strain evidence="1 2">3_1_6</strain>
    </source>
</reference>
<dbReference type="GeneID" id="78087150"/>
<dbReference type="NCBIfam" id="TIGR03347">
    <property type="entry name" value="VI_chp_1"/>
    <property type="match status" value="1"/>
</dbReference>
<keyword evidence="2" id="KW-1185">Reference proteome</keyword>
<dbReference type="AlphaFoldDB" id="E5Y1J0"/>
<dbReference type="HOGENOM" id="CLU_911099_0_0_7"/>
<dbReference type="EMBL" id="ADCP02000002">
    <property type="protein sequence ID" value="EFV46134.2"/>
    <property type="molecule type" value="Genomic_DNA"/>
</dbReference>
<dbReference type="Pfam" id="PF06996">
    <property type="entry name" value="T6SS_TssG"/>
    <property type="match status" value="1"/>
</dbReference>
<dbReference type="STRING" id="563192.HMPREF0179_00049"/>
<dbReference type="PANTHER" id="PTHR35564">
    <property type="match status" value="1"/>
</dbReference>
<dbReference type="InterPro" id="IPR010732">
    <property type="entry name" value="T6SS_TssG-like"/>
</dbReference>
<comment type="caution">
    <text evidence="1">The sequence shown here is derived from an EMBL/GenBank/DDBJ whole genome shotgun (WGS) entry which is preliminary data.</text>
</comment>
<dbReference type="RefSeq" id="WP_016360957.1">
    <property type="nucleotide sequence ID" value="NZ_KE150239.1"/>
</dbReference>
<dbReference type="eggNOG" id="COG3520">
    <property type="taxonomic scope" value="Bacteria"/>
</dbReference>
<accession>E5Y1J0</accession>
<evidence type="ECO:0000313" key="2">
    <source>
        <dbReference type="Proteomes" id="UP000006034"/>
    </source>
</evidence>
<reference evidence="1 2" key="1">
    <citation type="submission" date="2010-10" db="EMBL/GenBank/DDBJ databases">
        <authorList>
            <consortium name="The Broad Institute Genome Sequencing Platform"/>
            <person name="Ward D."/>
            <person name="Earl A."/>
            <person name="Feldgarden M."/>
            <person name="Young S.K."/>
            <person name="Gargeya S."/>
            <person name="Zeng Q."/>
            <person name="Alvarado L."/>
            <person name="Berlin A."/>
            <person name="Bochicchio J."/>
            <person name="Chapman S.B."/>
            <person name="Chen Z."/>
            <person name="Freedman E."/>
            <person name="Gellesch M."/>
            <person name="Goldberg J."/>
            <person name="Griggs A."/>
            <person name="Gujja S."/>
            <person name="Heilman E."/>
            <person name="Heiman D."/>
            <person name="Howarth C."/>
            <person name="Mehta T."/>
            <person name="Neiman D."/>
            <person name="Pearson M."/>
            <person name="Roberts A."/>
            <person name="Saif S."/>
            <person name="Shea T."/>
            <person name="Shenoy N."/>
            <person name="Sisk P."/>
            <person name="Stolte C."/>
            <person name="Sykes S."/>
            <person name="White J."/>
            <person name="Yandava C."/>
            <person name="Allen-Vercoe E."/>
            <person name="Sibley C."/>
            <person name="Ambrose C.E."/>
            <person name="Strauss J."/>
            <person name="Daigneault M."/>
            <person name="Haas B."/>
            <person name="Nusbaum C."/>
            <person name="Birren B."/>
        </authorList>
    </citation>
    <scope>NUCLEOTIDE SEQUENCE [LARGE SCALE GENOMIC DNA]</scope>
    <source>
        <strain evidence="1 2">3_1_6</strain>
    </source>
</reference>
<dbReference type="OrthoDB" id="1523296at2"/>